<evidence type="ECO:0000313" key="8">
    <source>
        <dbReference type="RefSeq" id="XP_028138963.1"/>
    </source>
</evidence>
<comment type="similarity">
    <text evidence="1 6">Belongs to the type-B carboxylesterase/lipase family.</text>
</comment>
<feature type="domain" description="Carboxylesterase type B" evidence="7">
    <location>
        <begin position="33"/>
        <end position="539"/>
    </location>
</feature>
<dbReference type="AlphaFoldDB" id="A0A6P7G1P3"/>
<evidence type="ECO:0000256" key="6">
    <source>
        <dbReference type="RuleBase" id="RU361235"/>
    </source>
</evidence>
<dbReference type="InterPro" id="IPR050309">
    <property type="entry name" value="Type-B_Carboxylest/Lipase"/>
</dbReference>
<gene>
    <name evidence="8" type="primary">LOC114333304</name>
</gene>
<dbReference type="PROSITE" id="PS00122">
    <property type="entry name" value="CARBOXYLESTERASE_B_1"/>
    <property type="match status" value="1"/>
</dbReference>
<dbReference type="InterPro" id="IPR019826">
    <property type="entry name" value="Carboxylesterase_B_AS"/>
</dbReference>
<evidence type="ECO:0000256" key="4">
    <source>
        <dbReference type="ARBA" id="ARBA00023157"/>
    </source>
</evidence>
<dbReference type="InterPro" id="IPR029058">
    <property type="entry name" value="AB_hydrolase_fold"/>
</dbReference>
<proteinExistence type="inferred from homology"/>
<keyword evidence="2" id="KW-0719">Serine esterase</keyword>
<dbReference type="RefSeq" id="XP_028138963.1">
    <property type="nucleotide sequence ID" value="XM_028283162.1"/>
</dbReference>
<dbReference type="InterPro" id="IPR002018">
    <property type="entry name" value="CarbesteraseB"/>
</dbReference>
<protein>
    <recommendedName>
        <fullName evidence="6">Carboxylic ester hydrolase</fullName>
        <ecNumber evidence="6">3.1.1.-</ecNumber>
    </recommendedName>
</protein>
<evidence type="ECO:0000256" key="2">
    <source>
        <dbReference type="ARBA" id="ARBA00022487"/>
    </source>
</evidence>
<dbReference type="InParanoid" id="A0A6P7G1P3"/>
<dbReference type="Pfam" id="PF00135">
    <property type="entry name" value="COesterase"/>
    <property type="match status" value="1"/>
</dbReference>
<reference evidence="8" key="1">
    <citation type="submission" date="2025-08" db="UniProtKB">
        <authorList>
            <consortium name="RefSeq"/>
        </authorList>
    </citation>
    <scope>IDENTIFICATION</scope>
    <source>
        <tissue evidence="8">Whole insect</tissue>
    </source>
</reference>
<dbReference type="Gene3D" id="3.40.50.1820">
    <property type="entry name" value="alpha/beta hydrolase"/>
    <property type="match status" value="1"/>
</dbReference>
<evidence type="ECO:0000256" key="5">
    <source>
        <dbReference type="ARBA" id="ARBA00023180"/>
    </source>
</evidence>
<evidence type="ECO:0000256" key="1">
    <source>
        <dbReference type="ARBA" id="ARBA00005964"/>
    </source>
</evidence>
<evidence type="ECO:0000256" key="3">
    <source>
        <dbReference type="ARBA" id="ARBA00022801"/>
    </source>
</evidence>
<keyword evidence="4" id="KW-1015">Disulfide bond</keyword>
<organism evidence="8">
    <name type="scientific">Diabrotica virgifera virgifera</name>
    <name type="common">western corn rootworm</name>
    <dbReference type="NCBI Taxonomy" id="50390"/>
    <lineage>
        <taxon>Eukaryota</taxon>
        <taxon>Metazoa</taxon>
        <taxon>Ecdysozoa</taxon>
        <taxon>Arthropoda</taxon>
        <taxon>Hexapoda</taxon>
        <taxon>Insecta</taxon>
        <taxon>Pterygota</taxon>
        <taxon>Neoptera</taxon>
        <taxon>Endopterygota</taxon>
        <taxon>Coleoptera</taxon>
        <taxon>Polyphaga</taxon>
        <taxon>Cucujiformia</taxon>
        <taxon>Chrysomeloidea</taxon>
        <taxon>Chrysomelidae</taxon>
        <taxon>Galerucinae</taxon>
        <taxon>Diabroticina</taxon>
        <taxon>Diabroticites</taxon>
        <taxon>Diabrotica</taxon>
    </lineage>
</organism>
<evidence type="ECO:0000259" key="7">
    <source>
        <dbReference type="Pfam" id="PF00135"/>
    </source>
</evidence>
<dbReference type="SUPFAM" id="SSF53474">
    <property type="entry name" value="alpha/beta-Hydrolases"/>
    <property type="match status" value="1"/>
</dbReference>
<sequence length="555" mass="63680">MIMTFIRTVIFVSCICGYLAFKLFSDTKNSNVLVETTKGWVLGKEEKTVNLGKTYVHFAGIPYAKPPVGDLRFAPPVPIDSWEGILDATKEGTVCVQFDVGNEDCLNLNIYVPQRSNSDTKPLSVIFYIHGGFFLFGNGGYVFQAPDYFIEEEIIFITCNYRLGILGFLSTEDDASYGNWGLKDQILALQWVKENIEFFGGDKNSITIMGQSAGSCSVNYLIQSPKAKDLFQKAIMHSGTSLTIWSFVAEPRKIAFMMGNLLGIDATDSKELVQRFREMDASSLSFMSTVINIVLEFIYDPKNGLMFAPTIEPYHEGAVLTERSYESLATGRFNKVPVLMGFVSQEGADIYQSFHKIRPYLFIYDLFQEKLLPNDLNIPESVKKTATDEVWAQLFNGSLGFSTTELRRFITEDQFVRPIVETARLMAQHIDVYFYRFSYLGESMEEDGPGIGNSHGYDLYYLFYYDYYTPNQNATDILTRRRMIRMWKNFATTSNPTLKDKYLNPDQTIWPVYKENGTYFNIGEKLTQRTNLSAYRIHWWNYIYKKYGTRPFSTY</sequence>
<dbReference type="PANTHER" id="PTHR11559">
    <property type="entry name" value="CARBOXYLESTERASE"/>
    <property type="match status" value="1"/>
</dbReference>
<dbReference type="GO" id="GO:0052689">
    <property type="term" value="F:carboxylic ester hydrolase activity"/>
    <property type="evidence" value="ECO:0007669"/>
    <property type="project" value="UniProtKB-KW"/>
</dbReference>
<accession>A0A6P7G1P3</accession>
<dbReference type="EC" id="3.1.1.-" evidence="6"/>
<keyword evidence="3 6" id="KW-0378">Hydrolase</keyword>
<name>A0A6P7G1P3_DIAVI</name>
<keyword evidence="5" id="KW-0325">Glycoprotein</keyword>